<dbReference type="Proteomes" id="UP001165960">
    <property type="component" value="Unassembled WGS sequence"/>
</dbReference>
<protein>
    <submittedName>
        <fullName evidence="1">Uncharacterized protein</fullName>
    </submittedName>
</protein>
<proteinExistence type="predicted"/>
<accession>A0ACC2UK80</accession>
<keyword evidence="2" id="KW-1185">Reference proteome</keyword>
<comment type="caution">
    <text evidence="1">The sequence shown here is derived from an EMBL/GenBank/DDBJ whole genome shotgun (WGS) entry which is preliminary data.</text>
</comment>
<gene>
    <name evidence="1" type="ORF">DSO57_1035168</name>
</gene>
<evidence type="ECO:0000313" key="2">
    <source>
        <dbReference type="Proteomes" id="UP001165960"/>
    </source>
</evidence>
<organism evidence="1 2">
    <name type="scientific">Entomophthora muscae</name>
    <dbReference type="NCBI Taxonomy" id="34485"/>
    <lineage>
        <taxon>Eukaryota</taxon>
        <taxon>Fungi</taxon>
        <taxon>Fungi incertae sedis</taxon>
        <taxon>Zoopagomycota</taxon>
        <taxon>Entomophthoromycotina</taxon>
        <taxon>Entomophthoromycetes</taxon>
        <taxon>Entomophthorales</taxon>
        <taxon>Entomophthoraceae</taxon>
        <taxon>Entomophthora</taxon>
    </lineage>
</organism>
<dbReference type="EMBL" id="QTSX02000305">
    <property type="protein sequence ID" value="KAJ9087228.1"/>
    <property type="molecule type" value="Genomic_DNA"/>
</dbReference>
<sequence length="88" mass="9999">MPAKHQKSRKRVSFNDKVTFNSYQASYAVPLSNEPSITLIAHIDMPAKDISKLVPYKRPISLPSWLKAVFSKRRTSSSCLSPRAFVLY</sequence>
<evidence type="ECO:0000313" key="1">
    <source>
        <dbReference type="EMBL" id="KAJ9087228.1"/>
    </source>
</evidence>
<reference evidence="1" key="1">
    <citation type="submission" date="2022-04" db="EMBL/GenBank/DDBJ databases">
        <title>Genome of the entomopathogenic fungus Entomophthora muscae.</title>
        <authorList>
            <person name="Elya C."/>
            <person name="Lovett B.R."/>
            <person name="Lee E."/>
            <person name="Macias A.M."/>
            <person name="Hajek A.E."/>
            <person name="De Bivort B.L."/>
            <person name="Kasson M.T."/>
            <person name="De Fine Licht H.H."/>
            <person name="Stajich J.E."/>
        </authorList>
    </citation>
    <scope>NUCLEOTIDE SEQUENCE</scope>
    <source>
        <strain evidence="1">Berkeley</strain>
    </source>
</reference>
<name>A0ACC2UK80_9FUNG</name>